<organism evidence="6 7">
    <name type="scientific">Marinitenerispora sediminis</name>
    <dbReference type="NCBI Taxonomy" id="1931232"/>
    <lineage>
        <taxon>Bacteria</taxon>
        <taxon>Bacillati</taxon>
        <taxon>Actinomycetota</taxon>
        <taxon>Actinomycetes</taxon>
        <taxon>Streptosporangiales</taxon>
        <taxon>Nocardiopsidaceae</taxon>
        <taxon>Marinitenerispora</taxon>
    </lineage>
</organism>
<dbReference type="CDD" id="cd00833">
    <property type="entry name" value="PKS"/>
    <property type="match status" value="1"/>
</dbReference>
<dbReference type="GO" id="GO:0005737">
    <property type="term" value="C:cytoplasm"/>
    <property type="evidence" value="ECO:0007669"/>
    <property type="project" value="TreeGrafter"/>
</dbReference>
<dbReference type="SMART" id="SM00827">
    <property type="entry name" value="PKS_AT"/>
    <property type="match status" value="1"/>
</dbReference>
<dbReference type="Pfam" id="PF02801">
    <property type="entry name" value="Ketoacyl-synt_C"/>
    <property type="match status" value="1"/>
</dbReference>
<evidence type="ECO:0000256" key="4">
    <source>
        <dbReference type="SAM" id="MobiDB-lite"/>
    </source>
</evidence>
<evidence type="ECO:0000313" key="7">
    <source>
        <dbReference type="Proteomes" id="UP000253318"/>
    </source>
</evidence>
<feature type="compositionally biased region" description="Basic residues" evidence="4">
    <location>
        <begin position="97"/>
        <end position="109"/>
    </location>
</feature>
<dbReference type="Pfam" id="PF00109">
    <property type="entry name" value="ketoacyl-synt"/>
    <property type="match status" value="1"/>
</dbReference>
<evidence type="ECO:0000259" key="5">
    <source>
        <dbReference type="PROSITE" id="PS52004"/>
    </source>
</evidence>
<dbReference type="InterPro" id="IPR016039">
    <property type="entry name" value="Thiolase-like"/>
</dbReference>
<keyword evidence="2" id="KW-0597">Phosphoprotein</keyword>
<evidence type="ECO:0000256" key="2">
    <source>
        <dbReference type="ARBA" id="ARBA00022553"/>
    </source>
</evidence>
<gene>
    <name evidence="6" type="ORF">DEF24_04040</name>
</gene>
<dbReference type="GO" id="GO:0005886">
    <property type="term" value="C:plasma membrane"/>
    <property type="evidence" value="ECO:0007669"/>
    <property type="project" value="TreeGrafter"/>
</dbReference>
<keyword evidence="7" id="KW-1185">Reference proteome</keyword>
<dbReference type="Pfam" id="PF00698">
    <property type="entry name" value="Acyl_transf_1"/>
    <property type="match status" value="1"/>
</dbReference>
<dbReference type="InterPro" id="IPR020841">
    <property type="entry name" value="PKS_Beta-ketoAc_synthase_dom"/>
</dbReference>
<dbReference type="PROSITE" id="PS00606">
    <property type="entry name" value="KS3_1"/>
    <property type="match status" value="1"/>
</dbReference>
<keyword evidence="1" id="KW-0596">Phosphopantetheine</keyword>
<feature type="domain" description="Ketosynthase family 3 (KS3)" evidence="5">
    <location>
        <begin position="124"/>
        <end position="544"/>
    </location>
</feature>
<dbReference type="InterPro" id="IPR016036">
    <property type="entry name" value="Malonyl_transacylase_ACP-bd"/>
</dbReference>
<dbReference type="InterPro" id="IPR001227">
    <property type="entry name" value="Ac_transferase_dom_sf"/>
</dbReference>
<dbReference type="SMART" id="SM00825">
    <property type="entry name" value="PKS_KS"/>
    <property type="match status" value="1"/>
</dbReference>
<dbReference type="EMBL" id="QEIN01000018">
    <property type="protein sequence ID" value="RCV61552.1"/>
    <property type="molecule type" value="Genomic_DNA"/>
</dbReference>
<proteinExistence type="predicted"/>
<dbReference type="InterPro" id="IPR032821">
    <property type="entry name" value="PKS_assoc"/>
</dbReference>
<evidence type="ECO:0000313" key="6">
    <source>
        <dbReference type="EMBL" id="RCV61552.1"/>
    </source>
</evidence>
<accession>A0A368TAC9</accession>
<protein>
    <recommendedName>
        <fullName evidence="5">Ketosynthase family 3 (KS3) domain-containing protein</fullName>
    </recommendedName>
</protein>
<dbReference type="SUPFAM" id="SSF52151">
    <property type="entry name" value="FabD/lysophospholipase-like"/>
    <property type="match status" value="1"/>
</dbReference>
<dbReference type="GO" id="GO:0004315">
    <property type="term" value="F:3-oxoacyl-[acyl-carrier-protein] synthase activity"/>
    <property type="evidence" value="ECO:0007669"/>
    <property type="project" value="InterPro"/>
</dbReference>
<dbReference type="PANTHER" id="PTHR43775">
    <property type="entry name" value="FATTY ACID SYNTHASE"/>
    <property type="match status" value="1"/>
</dbReference>
<dbReference type="Pfam" id="PF16197">
    <property type="entry name" value="KAsynt_C_assoc"/>
    <property type="match status" value="1"/>
</dbReference>
<dbReference type="SUPFAM" id="SSF55048">
    <property type="entry name" value="Probable ACP-binding domain of malonyl-CoA ACP transacylase"/>
    <property type="match status" value="1"/>
</dbReference>
<dbReference type="PROSITE" id="PS52004">
    <property type="entry name" value="KS3_2"/>
    <property type="match status" value="1"/>
</dbReference>
<dbReference type="InterPro" id="IPR050091">
    <property type="entry name" value="PKS_NRPS_Biosynth_Enz"/>
</dbReference>
<dbReference type="Gene3D" id="3.40.47.10">
    <property type="match status" value="1"/>
</dbReference>
<feature type="region of interest" description="Disordered" evidence="4">
    <location>
        <begin position="1"/>
        <end position="124"/>
    </location>
</feature>
<sequence length="1092" mass="114254">MAARGRERGQCRFPHGPAHVPGRRHPGEGRPGGGGRPGAQARRPVLRLHHPVQGRGRAEELAGTPAAGAVQRPEEHLLQRGRLRGRPPRRPGEALRTRQRRLPSRRVRGHLGGDPVTRPTKDPDTRAAIIGIGCRLPGGVHTPGRLWEALLKGETLTGPVPQDRWAAMSERLHPSQSPDRPWTAGLIDDIEAFDHQVFGINAHEAAEMDPQQRMILEVVVEALADAGIAPSSLDGTRTGVWVGSANVDHAGTVLEPAKRVTMVTASGVSPAILANRVSYQLNLRGPSMTVDTACSASATALHLARQSLELGEVDTAIVAGAQITMIPGFTAAFSEAGVLASDGVCRPFDADGDGYVRSEAVAVTVLRRLGDARENADRVYSVVRGSAANSDGRSPAGLYAPNPPAHDDLLRDAYADAGLDPAEVDYVQCHGTGTKAGDSAEGRSLARVLGQNRDAALPIGSVKALLGHGEGAAGLVGVACTALGLYHSVLPPTMHHTRMRPALARLPLRVVTEPEPWPRTGRPRVAGVSTFGFGGSNVHVVLEQAPEAAPAPEGGRREAEEHVIPVSAASESRLAATAGAWAPAVAAEPDLARVAATAQHRRDHDTVRAAVVAATPTEAAAALRALAERHPHPAVVAPRTAARRPGPLVFMFAGHGSQYAGMAERAYERFAPFRAALDEARAALAAALGREPWRPGDPVGDFETAQHAIWLTQVAQSAQWRSWGHRPAAVLGHSLGEVAAAYAAGALSLGDAARVVAARSALLAETAPHGGLLVTDLSPEEAGAAIAEEGLAGALVVAAVNGPETAVVSGAEEPLEALRAALEGRGRYVRRVAHDVPAHSPAVEELLPRLRAALEGLAPSDTRDGTVFHSTVTGGPVEGARLDAEYWVRQLRAPVRFTDALAAAAPADAVVVEVGARSTLSRGAVRTLSAVGRSEAVVIGAATSEQSDQVALLHQFAALHTTGHRPERWPAPAHVPPVVLPVVWQRTEEGALEEEADLPAVLAEDRPDPDAVRLALVRLVADTVGTSADTVDSTEPLHLLGVTSVAVIGLRDAIRSAHPSLASFPVRLLMDSDTDLATVTDTVTGLRVGHAT</sequence>
<comment type="caution">
    <text evidence="6">The sequence shown here is derived from an EMBL/GenBank/DDBJ whole genome shotgun (WGS) entry which is preliminary data.</text>
</comment>
<dbReference type="InterPro" id="IPR018201">
    <property type="entry name" value="Ketoacyl_synth_AS"/>
</dbReference>
<dbReference type="OrthoDB" id="4537517at2"/>
<dbReference type="GO" id="GO:0006633">
    <property type="term" value="P:fatty acid biosynthetic process"/>
    <property type="evidence" value="ECO:0007669"/>
    <property type="project" value="InterPro"/>
</dbReference>
<dbReference type="InterPro" id="IPR016035">
    <property type="entry name" value="Acyl_Trfase/lysoPLipase"/>
</dbReference>
<evidence type="ECO:0000256" key="1">
    <source>
        <dbReference type="ARBA" id="ARBA00022450"/>
    </source>
</evidence>
<dbReference type="Gene3D" id="3.40.366.10">
    <property type="entry name" value="Malonyl-Coenzyme A Acyl Carrier Protein, domain 2"/>
    <property type="match status" value="1"/>
</dbReference>
<dbReference type="InterPro" id="IPR014030">
    <property type="entry name" value="Ketoacyl_synth_N"/>
</dbReference>
<dbReference type="AlphaFoldDB" id="A0A368TAC9"/>
<dbReference type="InterPro" id="IPR014031">
    <property type="entry name" value="Ketoacyl_synth_C"/>
</dbReference>
<dbReference type="Gene3D" id="3.30.70.3290">
    <property type="match status" value="1"/>
</dbReference>
<evidence type="ECO:0000256" key="3">
    <source>
        <dbReference type="ARBA" id="ARBA00022679"/>
    </source>
</evidence>
<feature type="compositionally biased region" description="Basic and acidic residues" evidence="4">
    <location>
        <begin position="1"/>
        <end position="10"/>
    </location>
</feature>
<keyword evidence="3" id="KW-0808">Transferase</keyword>
<dbReference type="InterPro" id="IPR014043">
    <property type="entry name" value="Acyl_transferase_dom"/>
</dbReference>
<dbReference type="GO" id="GO:0071770">
    <property type="term" value="P:DIM/DIP cell wall layer assembly"/>
    <property type="evidence" value="ECO:0007669"/>
    <property type="project" value="TreeGrafter"/>
</dbReference>
<dbReference type="GO" id="GO:0004312">
    <property type="term" value="F:fatty acid synthase activity"/>
    <property type="evidence" value="ECO:0007669"/>
    <property type="project" value="TreeGrafter"/>
</dbReference>
<dbReference type="PANTHER" id="PTHR43775:SF37">
    <property type="entry name" value="SI:DKEY-61P9.11"/>
    <property type="match status" value="1"/>
</dbReference>
<name>A0A368TAC9_9ACTN</name>
<dbReference type="SUPFAM" id="SSF53901">
    <property type="entry name" value="Thiolase-like"/>
    <property type="match status" value="1"/>
</dbReference>
<reference evidence="6 7" key="1">
    <citation type="submission" date="2018-04" db="EMBL/GenBank/DDBJ databases">
        <title>Novel actinobacteria from marine sediment.</title>
        <authorList>
            <person name="Ng Z.Y."/>
            <person name="Tan G.Y.A."/>
        </authorList>
    </citation>
    <scope>NUCLEOTIDE SEQUENCE [LARGE SCALE GENOMIC DNA]</scope>
    <source>
        <strain evidence="6 7">TPS81</strain>
    </source>
</reference>
<dbReference type="Proteomes" id="UP000253318">
    <property type="component" value="Unassembled WGS sequence"/>
</dbReference>
<feature type="compositionally biased region" description="Basic residues" evidence="4">
    <location>
        <begin position="79"/>
        <end position="89"/>
    </location>
</feature>